<dbReference type="Gene3D" id="3.90.1150.140">
    <property type="match status" value="1"/>
</dbReference>
<dbReference type="InterPro" id="IPR048503">
    <property type="entry name" value="NamZ_C"/>
</dbReference>
<dbReference type="InterPro" id="IPR048502">
    <property type="entry name" value="NamZ_N"/>
</dbReference>
<comment type="caution">
    <text evidence="4">The sequence shown here is derived from an EMBL/GenBank/DDBJ whole genome shotgun (WGS) entry which is preliminary data.</text>
</comment>
<dbReference type="Pfam" id="PF20732">
    <property type="entry name" value="NamZ_C"/>
    <property type="match status" value="1"/>
</dbReference>
<dbReference type="GO" id="GO:0033922">
    <property type="term" value="F:peptidoglycan beta-N-acetylmuramidase activity"/>
    <property type="evidence" value="ECO:0007669"/>
    <property type="project" value="InterPro"/>
</dbReference>
<proteinExistence type="predicted"/>
<dbReference type="PANTHER" id="PTHR42915:SF1">
    <property type="entry name" value="PEPTIDOGLYCAN BETA-N-ACETYLMURAMIDASE NAMZ"/>
    <property type="match status" value="1"/>
</dbReference>
<organism evidence="4 5">
    <name type="scientific">Paenibacillus rhizophilus</name>
    <dbReference type="NCBI Taxonomy" id="1850366"/>
    <lineage>
        <taxon>Bacteria</taxon>
        <taxon>Bacillati</taxon>
        <taxon>Bacillota</taxon>
        <taxon>Bacilli</taxon>
        <taxon>Bacillales</taxon>
        <taxon>Paenibacillaceae</taxon>
        <taxon>Paenibacillus</taxon>
    </lineage>
</organism>
<evidence type="ECO:0000313" key="4">
    <source>
        <dbReference type="EMBL" id="RQW12854.1"/>
    </source>
</evidence>
<dbReference type="PANTHER" id="PTHR42915">
    <property type="entry name" value="HYPOTHETICAL 460 KDA PROTEIN IN FEUA-SIGW INTERGENIC REGION [PRECURSOR]"/>
    <property type="match status" value="1"/>
</dbReference>
<dbReference type="AlphaFoldDB" id="A0A3N9PCV4"/>
<dbReference type="PIRSF" id="PIRSF016719">
    <property type="entry name" value="UCP016719"/>
    <property type="match status" value="1"/>
</dbReference>
<dbReference type="InterPro" id="IPR008302">
    <property type="entry name" value="NamZ"/>
</dbReference>
<protein>
    <submittedName>
        <fullName evidence="4">DUF1343 domain-containing protein</fullName>
    </submittedName>
</protein>
<dbReference type="OrthoDB" id="9801061at2"/>
<gene>
    <name evidence="4" type="ORF">EH198_06975</name>
</gene>
<feature type="domain" description="Peptidoglycan beta-N-acetylmuramidase NamZ C-terminal" evidence="3">
    <location>
        <begin position="259"/>
        <end position="416"/>
    </location>
</feature>
<feature type="compositionally biased region" description="Basic and acidic residues" evidence="1">
    <location>
        <begin position="16"/>
        <end position="29"/>
    </location>
</feature>
<name>A0A3N9PCV4_9BACL</name>
<evidence type="ECO:0000259" key="2">
    <source>
        <dbReference type="Pfam" id="PF07075"/>
    </source>
</evidence>
<accession>A0A3N9PCV4</accession>
<sequence length="417" mass="46390">MEPGSEEGVPHPLEPVSHERTGGRKDEAYHGVRTGADRLAAGLGHSLLDGRRLGLVTNPTGITAEFRSTASVCAELPSSRLTALFACEHGIRGQHQAGVRFEDEWDERFGVPVYSLYGRHTRPQRYMLNNVDTVVFDVQDVGIRFYTYLSTLLYVMEACAENGKSLLVLDRPNPLGGLVCEGGLLKQGYESMVGAWTLPIRTGMTIGELALMANEMKGLGCDLGVIPMERWERRMEYGGTGLPWMLPSPNIPFIDTVRVYGGTCFFEGTNLSEGRGTTRPFEWIGAPWLDGEAFAEAVNRHELPGVYAHPVYMTPSFSKHQGNLCGGVRLFVTDPDRFQSALTGLLLLHEAKSLYPEHFEWLAPPKAGSRHFIDLLTGGDEVRSAIGRRDGLVRITDAWLKESEEWKEMRRPYLLYS</sequence>
<evidence type="ECO:0000256" key="1">
    <source>
        <dbReference type="SAM" id="MobiDB-lite"/>
    </source>
</evidence>
<dbReference type="EMBL" id="RQPI01000002">
    <property type="protein sequence ID" value="RQW12854.1"/>
    <property type="molecule type" value="Genomic_DNA"/>
</dbReference>
<dbReference type="Proteomes" id="UP000282529">
    <property type="component" value="Unassembled WGS sequence"/>
</dbReference>
<keyword evidence="5" id="KW-1185">Reference proteome</keyword>
<dbReference type="Gene3D" id="3.40.50.12170">
    <property type="entry name" value="Uncharacterised protein PF07075, DUF1343"/>
    <property type="match status" value="1"/>
</dbReference>
<feature type="region of interest" description="Disordered" evidence="1">
    <location>
        <begin position="1"/>
        <end position="29"/>
    </location>
</feature>
<feature type="domain" description="Peptidoglycan beta-N-acetylmuramidase NamZ N-terminal" evidence="2">
    <location>
        <begin position="54"/>
        <end position="253"/>
    </location>
</feature>
<evidence type="ECO:0000259" key="3">
    <source>
        <dbReference type="Pfam" id="PF20732"/>
    </source>
</evidence>
<dbReference type="Pfam" id="PF07075">
    <property type="entry name" value="NamZ_N"/>
    <property type="match status" value="1"/>
</dbReference>
<evidence type="ECO:0000313" key="5">
    <source>
        <dbReference type="Proteomes" id="UP000282529"/>
    </source>
</evidence>
<reference evidence="4 5" key="1">
    <citation type="submission" date="2018-11" db="EMBL/GenBank/DDBJ databases">
        <title>Genome sequence of strain 7197.</title>
        <authorList>
            <person name="Gao J."/>
            <person name="Sun J."/>
        </authorList>
    </citation>
    <scope>NUCLEOTIDE SEQUENCE [LARGE SCALE GENOMIC DNA]</scope>
    <source>
        <strain evidence="4 5">7197</strain>
    </source>
</reference>